<gene>
    <name evidence="5" type="ORF">DASB73_018310</name>
</gene>
<protein>
    <recommendedName>
        <fullName evidence="7">WD repeat-containing protein 89</fullName>
    </recommendedName>
</protein>
<dbReference type="Gene3D" id="2.130.10.10">
    <property type="entry name" value="YVTN repeat-like/Quinoprotein amine dehydrogenase"/>
    <property type="match status" value="2"/>
</dbReference>
<evidence type="ECO:0000313" key="5">
    <source>
        <dbReference type="EMBL" id="GMM50873.1"/>
    </source>
</evidence>
<dbReference type="Pfam" id="PF00400">
    <property type="entry name" value="WD40"/>
    <property type="match status" value="2"/>
</dbReference>
<keyword evidence="2" id="KW-0677">Repeat</keyword>
<dbReference type="SMART" id="SM00320">
    <property type="entry name" value="WD40"/>
    <property type="match status" value="3"/>
</dbReference>
<feature type="compositionally biased region" description="Basic residues" evidence="4">
    <location>
        <begin position="352"/>
        <end position="369"/>
    </location>
</feature>
<evidence type="ECO:0000256" key="4">
    <source>
        <dbReference type="SAM" id="MobiDB-lite"/>
    </source>
</evidence>
<dbReference type="PANTHER" id="PTHR22889">
    <property type="entry name" value="WD REPEAT-CONTAINING PROTEIN 89"/>
    <property type="match status" value="1"/>
</dbReference>
<dbReference type="InterPro" id="IPR015943">
    <property type="entry name" value="WD40/YVTN_repeat-like_dom_sf"/>
</dbReference>
<proteinExistence type="predicted"/>
<keyword evidence="1 3" id="KW-0853">WD repeat</keyword>
<organism evidence="5 6">
    <name type="scientific">Starmerella bacillaris</name>
    <name type="common">Yeast</name>
    <name type="synonym">Candida zemplinina</name>
    <dbReference type="NCBI Taxonomy" id="1247836"/>
    <lineage>
        <taxon>Eukaryota</taxon>
        <taxon>Fungi</taxon>
        <taxon>Dikarya</taxon>
        <taxon>Ascomycota</taxon>
        <taxon>Saccharomycotina</taxon>
        <taxon>Dipodascomycetes</taxon>
        <taxon>Dipodascales</taxon>
        <taxon>Trichomonascaceae</taxon>
        <taxon>Starmerella</taxon>
    </lineage>
</organism>
<dbReference type="PANTHER" id="PTHR22889:SF0">
    <property type="entry name" value="WD REPEAT-CONTAINING PROTEIN 89"/>
    <property type="match status" value="1"/>
</dbReference>
<dbReference type="PROSITE" id="PS50294">
    <property type="entry name" value="WD_REPEATS_REGION"/>
    <property type="match status" value="1"/>
</dbReference>
<evidence type="ECO:0000313" key="6">
    <source>
        <dbReference type="Proteomes" id="UP001362899"/>
    </source>
</evidence>
<keyword evidence="6" id="KW-1185">Reference proteome</keyword>
<feature type="region of interest" description="Disordered" evidence="4">
    <location>
        <begin position="350"/>
        <end position="369"/>
    </location>
</feature>
<evidence type="ECO:0000256" key="2">
    <source>
        <dbReference type="ARBA" id="ARBA00022737"/>
    </source>
</evidence>
<accession>A0AAV5RI93</accession>
<comment type="caution">
    <text evidence="5">The sequence shown here is derived from an EMBL/GenBank/DDBJ whole genome shotgun (WGS) entry which is preliminary data.</text>
</comment>
<sequence>MVSAKASLKLSETEYISHLVSFPEYVITGLTDGSILSVPVTLESKLTTISKPITGQQAPLANLLALPTIPHSFISCDTKGKLKIHDVRQKSSQVSAVETGLAVTACGVSNFGHVAVGTEASPDAQIHVFDVRKLQTGTKDSSDTIVKYVDSHNDDVTDLQFHPTQKNLLASGSTDGVVNLFDLKISNEDDAVVEAFNHQASIHRTGFFINESITSLQISEKTPNLGKLFALSHMETLTVYPLFDEDNKEKLEEFGDLREAWKCQYVCDFQKQHFLIGSNDENWAKLVPIIDNSPGDGIILEGGHGSDVIRCFDIWNLSKSCFTGGEDGCVKLWDLTGDFDQVSKFAKSVSKEKKHKGGKAVKKSKRAPY</sequence>
<evidence type="ECO:0000256" key="1">
    <source>
        <dbReference type="ARBA" id="ARBA00022574"/>
    </source>
</evidence>
<reference evidence="5 6" key="1">
    <citation type="journal article" date="2023" name="Elife">
        <title>Identification of key yeast species and microbe-microbe interactions impacting larval growth of Drosophila in the wild.</title>
        <authorList>
            <person name="Mure A."/>
            <person name="Sugiura Y."/>
            <person name="Maeda R."/>
            <person name="Honda K."/>
            <person name="Sakurai N."/>
            <person name="Takahashi Y."/>
            <person name="Watada M."/>
            <person name="Katoh T."/>
            <person name="Gotoh A."/>
            <person name="Gotoh Y."/>
            <person name="Taniguchi I."/>
            <person name="Nakamura K."/>
            <person name="Hayashi T."/>
            <person name="Katayama T."/>
            <person name="Uemura T."/>
            <person name="Hattori Y."/>
        </authorList>
    </citation>
    <scope>NUCLEOTIDE SEQUENCE [LARGE SCALE GENOMIC DNA]</scope>
    <source>
        <strain evidence="5 6">SB-73</strain>
    </source>
</reference>
<evidence type="ECO:0008006" key="7">
    <source>
        <dbReference type="Google" id="ProtNLM"/>
    </source>
</evidence>
<dbReference type="AlphaFoldDB" id="A0AAV5RI93"/>
<dbReference type="SUPFAM" id="SSF50978">
    <property type="entry name" value="WD40 repeat-like"/>
    <property type="match status" value="1"/>
</dbReference>
<feature type="repeat" description="WD" evidence="3">
    <location>
        <begin position="149"/>
        <end position="184"/>
    </location>
</feature>
<dbReference type="InterPro" id="IPR001680">
    <property type="entry name" value="WD40_rpt"/>
</dbReference>
<dbReference type="EMBL" id="BTGC01000003">
    <property type="protein sequence ID" value="GMM50873.1"/>
    <property type="molecule type" value="Genomic_DNA"/>
</dbReference>
<evidence type="ECO:0000256" key="3">
    <source>
        <dbReference type="PROSITE-ProRule" id="PRU00221"/>
    </source>
</evidence>
<dbReference type="InterPro" id="IPR039328">
    <property type="entry name" value="WDR89"/>
</dbReference>
<dbReference type="InterPro" id="IPR036322">
    <property type="entry name" value="WD40_repeat_dom_sf"/>
</dbReference>
<dbReference type="PROSITE" id="PS50082">
    <property type="entry name" value="WD_REPEATS_2"/>
    <property type="match status" value="1"/>
</dbReference>
<dbReference type="Proteomes" id="UP001362899">
    <property type="component" value="Unassembled WGS sequence"/>
</dbReference>
<name>A0AAV5RI93_STABA</name>